<dbReference type="AlphaFoldDB" id="A0A327VK85"/>
<evidence type="ECO:0000259" key="4">
    <source>
        <dbReference type="PROSITE" id="PS01124"/>
    </source>
</evidence>
<keyword evidence="3" id="KW-0804">Transcription</keyword>
<dbReference type="PANTHER" id="PTHR46796:SF13">
    <property type="entry name" value="HTH-TYPE TRANSCRIPTIONAL ACTIVATOR RHAS"/>
    <property type="match status" value="1"/>
</dbReference>
<sequence length="243" mass="27873">MKYIEYTPCLELGTYIHSFWELKGEGSDHQWERIFPDGCPGIVLNLGDTCKTDSGASSMDYGKTYIVGAMNTFKDTFIDRNTRLLGVCFKPAMFSSFFNYASQHELTNQTVEFGTRYAFDMGKLHQSPAPYLNSFFLDRRKTIHPLLQSVLKDIHGCNGDVNIFEVARRNYITVRQLERHFKAHIGLSPKEYAKIIRFQSALTMMNANHPRKLSAIAFDCGFYDQSHLTNEIKKYTGYTPAQL</sequence>
<accession>A0A327VK85</accession>
<comment type="caution">
    <text evidence="5">The sequence shown here is derived from an EMBL/GenBank/DDBJ whole genome shotgun (WGS) entry which is preliminary data.</text>
</comment>
<protein>
    <submittedName>
        <fullName evidence="5">Helix-turn-helix protein</fullName>
    </submittedName>
</protein>
<dbReference type="GO" id="GO:0043565">
    <property type="term" value="F:sequence-specific DNA binding"/>
    <property type="evidence" value="ECO:0007669"/>
    <property type="project" value="InterPro"/>
</dbReference>
<dbReference type="RefSeq" id="WP_111595362.1">
    <property type="nucleotide sequence ID" value="NZ_QLMA01000012.1"/>
</dbReference>
<dbReference type="Pfam" id="PF20240">
    <property type="entry name" value="DUF6597"/>
    <property type="match status" value="1"/>
</dbReference>
<dbReference type="OrthoDB" id="655946at2"/>
<keyword evidence="1" id="KW-0805">Transcription regulation</keyword>
<gene>
    <name evidence="5" type="ORF">CLV59_11268</name>
</gene>
<name>A0A327VK85_9BACT</name>
<dbReference type="InterPro" id="IPR050204">
    <property type="entry name" value="AraC_XylS_family_regulators"/>
</dbReference>
<keyword evidence="6" id="KW-1185">Reference proteome</keyword>
<dbReference type="EMBL" id="QLMA01000012">
    <property type="protein sequence ID" value="RAJ73727.1"/>
    <property type="molecule type" value="Genomic_DNA"/>
</dbReference>
<dbReference type="SMART" id="SM00342">
    <property type="entry name" value="HTH_ARAC"/>
    <property type="match status" value="1"/>
</dbReference>
<dbReference type="Pfam" id="PF12833">
    <property type="entry name" value="HTH_18"/>
    <property type="match status" value="1"/>
</dbReference>
<dbReference type="InterPro" id="IPR018060">
    <property type="entry name" value="HTH_AraC"/>
</dbReference>
<feature type="domain" description="HTH araC/xylS-type" evidence="4">
    <location>
        <begin position="144"/>
        <end position="243"/>
    </location>
</feature>
<dbReference type="Gene3D" id="1.10.10.60">
    <property type="entry name" value="Homeodomain-like"/>
    <property type="match status" value="1"/>
</dbReference>
<evidence type="ECO:0000313" key="6">
    <source>
        <dbReference type="Proteomes" id="UP000249819"/>
    </source>
</evidence>
<evidence type="ECO:0000313" key="5">
    <source>
        <dbReference type="EMBL" id="RAJ73727.1"/>
    </source>
</evidence>
<dbReference type="InterPro" id="IPR009057">
    <property type="entry name" value="Homeodomain-like_sf"/>
</dbReference>
<dbReference type="InterPro" id="IPR046532">
    <property type="entry name" value="DUF6597"/>
</dbReference>
<evidence type="ECO:0000256" key="3">
    <source>
        <dbReference type="ARBA" id="ARBA00023163"/>
    </source>
</evidence>
<evidence type="ECO:0000256" key="2">
    <source>
        <dbReference type="ARBA" id="ARBA00023125"/>
    </source>
</evidence>
<dbReference type="PROSITE" id="PS01124">
    <property type="entry name" value="HTH_ARAC_FAMILY_2"/>
    <property type="match status" value="1"/>
</dbReference>
<dbReference type="GO" id="GO:0003700">
    <property type="term" value="F:DNA-binding transcription factor activity"/>
    <property type="evidence" value="ECO:0007669"/>
    <property type="project" value="InterPro"/>
</dbReference>
<reference evidence="5 6" key="1">
    <citation type="submission" date="2018-06" db="EMBL/GenBank/DDBJ databases">
        <title>Genomic Encyclopedia of Archaeal and Bacterial Type Strains, Phase II (KMG-II): from individual species to whole genera.</title>
        <authorList>
            <person name="Goeker M."/>
        </authorList>
    </citation>
    <scope>NUCLEOTIDE SEQUENCE [LARGE SCALE GENOMIC DNA]</scope>
    <source>
        <strain evidence="5 6">DSM 29821</strain>
    </source>
</reference>
<proteinExistence type="predicted"/>
<dbReference type="Proteomes" id="UP000249819">
    <property type="component" value="Unassembled WGS sequence"/>
</dbReference>
<dbReference type="PANTHER" id="PTHR46796">
    <property type="entry name" value="HTH-TYPE TRANSCRIPTIONAL ACTIVATOR RHAS-RELATED"/>
    <property type="match status" value="1"/>
</dbReference>
<keyword evidence="2" id="KW-0238">DNA-binding</keyword>
<dbReference type="SUPFAM" id="SSF46689">
    <property type="entry name" value="Homeodomain-like"/>
    <property type="match status" value="1"/>
</dbReference>
<organism evidence="5 6">
    <name type="scientific">Chitinophaga dinghuensis</name>
    <dbReference type="NCBI Taxonomy" id="1539050"/>
    <lineage>
        <taxon>Bacteria</taxon>
        <taxon>Pseudomonadati</taxon>
        <taxon>Bacteroidota</taxon>
        <taxon>Chitinophagia</taxon>
        <taxon>Chitinophagales</taxon>
        <taxon>Chitinophagaceae</taxon>
        <taxon>Chitinophaga</taxon>
    </lineage>
</organism>
<evidence type="ECO:0000256" key="1">
    <source>
        <dbReference type="ARBA" id="ARBA00023015"/>
    </source>
</evidence>